<feature type="non-terminal residue" evidence="2">
    <location>
        <position position="1"/>
    </location>
</feature>
<evidence type="ECO:0000313" key="3">
    <source>
        <dbReference type="Proteomes" id="UP001148838"/>
    </source>
</evidence>
<dbReference type="Pfam" id="PF16201">
    <property type="entry name" value="NopRA1"/>
    <property type="match status" value="1"/>
</dbReference>
<gene>
    <name evidence="2" type="ORF">ANN_13992</name>
</gene>
<protein>
    <recommendedName>
        <fullName evidence="1">URB1 C-terminal domain-containing protein</fullName>
    </recommendedName>
</protein>
<evidence type="ECO:0000313" key="2">
    <source>
        <dbReference type="EMBL" id="KAJ4438053.1"/>
    </source>
</evidence>
<reference evidence="2 3" key="1">
    <citation type="journal article" date="2022" name="Allergy">
        <title>Genome assembly and annotation of Periplaneta americana reveal a comprehensive cockroach allergen profile.</title>
        <authorList>
            <person name="Wang L."/>
            <person name="Xiong Q."/>
            <person name="Saelim N."/>
            <person name="Wang L."/>
            <person name="Nong W."/>
            <person name="Wan A.T."/>
            <person name="Shi M."/>
            <person name="Liu X."/>
            <person name="Cao Q."/>
            <person name="Hui J.H.L."/>
            <person name="Sookrung N."/>
            <person name="Leung T.F."/>
            <person name="Tungtrongchitr A."/>
            <person name="Tsui S.K.W."/>
        </authorList>
    </citation>
    <scope>NUCLEOTIDE SEQUENCE [LARGE SCALE GENOMIC DNA]</scope>
    <source>
        <strain evidence="2">PWHHKU_190912</strain>
    </source>
</reference>
<dbReference type="InterPro" id="IPR032436">
    <property type="entry name" value="URB1_C"/>
</dbReference>
<dbReference type="InterPro" id="IPR039844">
    <property type="entry name" value="URB1"/>
</dbReference>
<sequence length="1261" mass="142504">LLETSENEVNEDGFEDVVPNSMVILSPLLPGVLETAAIESEDYQTDGVKYFISCVIIHLLHSQTSPETLLHLVERWPMSVPSAVMTYIKGWSSEGTPQPLKKPFGSKSTESKLSVALLQHSGSSVDHILGLDVSEKSLENENRTLVSVQMASELYSKRQFCTQDPVHLLLLYKLSVFHMVQLASHGKLTETLRDKCKDALISLLSAVSHVDNHSDKAVLTSSKEVLGLLDGKQLLVHCLRHTFTHPCLVQFFSPVHRKKQSVQKLVTELVLELVKLSSQSKNNIINLSGFFRPFKQKLIHQIIRKLNKFDKNKMSSFDVNDIVAMVEIFELNFFDVVKLMENMVKLPVEALVSSDGDLPSFSLWGHLLVHLTKRFVTLHKPMKSTMVTIIANYLASKQQHLYLMLLEEHFLQYLEQFPHHLEHIPTRLLHSLLQQQPVHSSTVKLCVLLLNRKSVLIHDFISFVRQSKSLRQNSTLLFPLLSVAFDYGAPIEQTVLNKIYSQCSSEIQTAVLEPSKASWWLKCHSDVAVQLLEKCMDTEVAKDLCHKFKSTVTKSLKYEDFHVTILKCIFAKNRVNDEESQLNFVLLLLEMLINSSQEGILDEKRVEHVCQILQDSVGLLNDSTALQKSSEWSACIKMSLKFGLQTQQDTKGMLLETLGKLCDIIYRSNIKEPDVNKMFQWTLSHSEFLTIMLGTAQKKAKILELLLILVQKDPSVMSASHVPVFLSSYNATLELSDQLVLQNWVVVRYDNMLYPSDVQSVKMNKVEVKVGQTQEELATLLQIYEAEGVSLYEYRPYLWGEAAVSHYSVKSKVGLSLWRQPQTGQVLDLLEMDTVLDTLKNFPLGRGLEASQIYKDICTCKVYDPAFFLPLFTHLLAPASIVQTHKFICSGGLALTLASLGSSCEETRAAAYQVVSKLYFHEEAIRRAKGRLLGLQFLDAIRNGVANITNTSKYPQLSSIITTFLAQTSLILPETHHAMYIPLQNFIIAKSSLDVNTVPEFFTFFHSSEIEYRMYRLWILQIIRDGMKSDKDFQVSERSVVLKLLMSFYSSVLADDDVKKLILEVIESVVRIPGPAEVLVSKNGLISWLHQIIRHLTPDDIILTSATINVVHSLWNTFCCSSESKSPGDIKRKSLVLQHLPRHILLLMSNLLSEVGLKLTLTDLRKFLHTINSVLSFENTKATCSVINTQKMFEILQVSKAVVGSVSDCEDLLMYGCKFAQPSKGTSSTLTADSDSEQAVCYLRSIIMRWLQKMFNSHAPT</sequence>
<evidence type="ECO:0000259" key="1">
    <source>
        <dbReference type="Pfam" id="PF16201"/>
    </source>
</evidence>
<accession>A0ABQ8SVN1</accession>
<feature type="domain" description="URB1 C-terminal" evidence="1">
    <location>
        <begin position="893"/>
        <end position="1088"/>
    </location>
</feature>
<dbReference type="PANTHER" id="PTHR13500:SF0">
    <property type="entry name" value="NUCLEOLAR PRE-RIBOSOMAL-ASSOCIATED PROTEIN 1"/>
    <property type="match status" value="1"/>
</dbReference>
<name>A0ABQ8SVN1_PERAM</name>
<organism evidence="2 3">
    <name type="scientific">Periplaneta americana</name>
    <name type="common">American cockroach</name>
    <name type="synonym">Blatta americana</name>
    <dbReference type="NCBI Taxonomy" id="6978"/>
    <lineage>
        <taxon>Eukaryota</taxon>
        <taxon>Metazoa</taxon>
        <taxon>Ecdysozoa</taxon>
        <taxon>Arthropoda</taxon>
        <taxon>Hexapoda</taxon>
        <taxon>Insecta</taxon>
        <taxon>Pterygota</taxon>
        <taxon>Neoptera</taxon>
        <taxon>Polyneoptera</taxon>
        <taxon>Dictyoptera</taxon>
        <taxon>Blattodea</taxon>
        <taxon>Blattoidea</taxon>
        <taxon>Blattidae</taxon>
        <taxon>Blattinae</taxon>
        <taxon>Periplaneta</taxon>
    </lineage>
</organism>
<keyword evidence="3" id="KW-1185">Reference proteome</keyword>
<dbReference type="Proteomes" id="UP001148838">
    <property type="component" value="Unassembled WGS sequence"/>
</dbReference>
<dbReference type="EMBL" id="JAJSOF020000019">
    <property type="protein sequence ID" value="KAJ4438053.1"/>
    <property type="molecule type" value="Genomic_DNA"/>
</dbReference>
<dbReference type="PANTHER" id="PTHR13500">
    <property type="entry name" value="NUCLEOLAR PRERIBOSOMAL-ASSOCIATED PROTEIN 1"/>
    <property type="match status" value="1"/>
</dbReference>
<comment type="caution">
    <text evidence="2">The sequence shown here is derived from an EMBL/GenBank/DDBJ whole genome shotgun (WGS) entry which is preliminary data.</text>
</comment>
<proteinExistence type="predicted"/>